<feature type="transmembrane region" description="Helical" evidence="9">
    <location>
        <begin position="335"/>
        <end position="355"/>
    </location>
</feature>
<dbReference type="GO" id="GO:0015920">
    <property type="term" value="P:lipopolysaccharide transport"/>
    <property type="evidence" value="ECO:0007669"/>
    <property type="project" value="TreeGrafter"/>
</dbReference>
<keyword evidence="5" id="KW-0997">Cell inner membrane</keyword>
<dbReference type="AlphaFoldDB" id="A0A953T7S1"/>
<keyword evidence="6 9" id="KW-0812">Transmembrane</keyword>
<dbReference type="PANTHER" id="PTHR33529">
    <property type="entry name" value="SLR0882 PROTEIN-RELATED"/>
    <property type="match status" value="1"/>
</dbReference>
<keyword evidence="11" id="KW-1185">Reference proteome</keyword>
<evidence type="ECO:0000256" key="4">
    <source>
        <dbReference type="ARBA" id="ARBA00022475"/>
    </source>
</evidence>
<evidence type="ECO:0000313" key="11">
    <source>
        <dbReference type="Proteomes" id="UP000739565"/>
    </source>
</evidence>
<evidence type="ECO:0000256" key="3">
    <source>
        <dbReference type="ARBA" id="ARBA00022448"/>
    </source>
</evidence>
<proteinExistence type="predicted"/>
<evidence type="ECO:0000256" key="7">
    <source>
        <dbReference type="ARBA" id="ARBA00022989"/>
    </source>
</evidence>
<evidence type="ECO:0000313" key="10">
    <source>
        <dbReference type="EMBL" id="MBZ1350989.1"/>
    </source>
</evidence>
<feature type="transmembrane region" description="Helical" evidence="9">
    <location>
        <begin position="12"/>
        <end position="36"/>
    </location>
</feature>
<comment type="subcellular location">
    <subcellularLocation>
        <location evidence="1">Cell inner membrane</location>
        <topology evidence="1">Multi-pass membrane protein</topology>
    </subcellularLocation>
</comment>
<dbReference type="InterPro" id="IPR005495">
    <property type="entry name" value="LptG/LptF_permease"/>
</dbReference>
<feature type="transmembrane region" description="Helical" evidence="9">
    <location>
        <begin position="48"/>
        <end position="75"/>
    </location>
</feature>
<feature type="transmembrane region" description="Helical" evidence="9">
    <location>
        <begin position="96"/>
        <end position="120"/>
    </location>
</feature>
<evidence type="ECO:0000256" key="1">
    <source>
        <dbReference type="ARBA" id="ARBA00004429"/>
    </source>
</evidence>
<keyword evidence="8 9" id="KW-0472">Membrane</keyword>
<dbReference type="EMBL" id="JAHXRI010000007">
    <property type="protein sequence ID" value="MBZ1350989.1"/>
    <property type="molecule type" value="Genomic_DNA"/>
</dbReference>
<dbReference type="Proteomes" id="UP000739565">
    <property type="component" value="Unassembled WGS sequence"/>
</dbReference>
<evidence type="ECO:0000256" key="5">
    <source>
        <dbReference type="ARBA" id="ARBA00022519"/>
    </source>
</evidence>
<organism evidence="10 11">
    <name type="scientific">Zwartia hollandica</name>
    <dbReference type="NCBI Taxonomy" id="324606"/>
    <lineage>
        <taxon>Bacteria</taxon>
        <taxon>Pseudomonadati</taxon>
        <taxon>Pseudomonadota</taxon>
        <taxon>Betaproteobacteria</taxon>
        <taxon>Burkholderiales</taxon>
        <taxon>Alcaligenaceae</taxon>
        <taxon>Zwartia</taxon>
    </lineage>
</organism>
<accession>A0A953T7S1</accession>
<reference evidence="10" key="1">
    <citation type="submission" date="2021-07" db="EMBL/GenBank/DDBJ databases">
        <title>New genus and species of the family Alcaligenaceae.</title>
        <authorList>
            <person name="Hahn M.W."/>
        </authorList>
    </citation>
    <scope>NUCLEOTIDE SEQUENCE</scope>
    <source>
        <strain evidence="10">LF4-65</strain>
    </source>
</reference>
<dbReference type="GO" id="GO:0043190">
    <property type="term" value="C:ATP-binding cassette (ABC) transporter complex"/>
    <property type="evidence" value="ECO:0007669"/>
    <property type="project" value="InterPro"/>
</dbReference>
<dbReference type="Pfam" id="PF03739">
    <property type="entry name" value="LptF_LptG"/>
    <property type="match status" value="1"/>
</dbReference>
<feature type="transmembrane region" description="Helical" evidence="9">
    <location>
        <begin position="307"/>
        <end position="329"/>
    </location>
</feature>
<dbReference type="InterPro" id="IPR030922">
    <property type="entry name" value="LptF"/>
</dbReference>
<evidence type="ECO:0000256" key="2">
    <source>
        <dbReference type="ARBA" id="ARBA00014213"/>
    </source>
</evidence>
<keyword evidence="7 9" id="KW-1133">Transmembrane helix</keyword>
<comment type="caution">
    <text evidence="10">The sequence shown here is derived from an EMBL/GenBank/DDBJ whole genome shotgun (WGS) entry which is preliminary data.</text>
</comment>
<name>A0A953T7S1_9BURK</name>
<evidence type="ECO:0000256" key="6">
    <source>
        <dbReference type="ARBA" id="ARBA00022692"/>
    </source>
</evidence>
<evidence type="ECO:0000256" key="9">
    <source>
        <dbReference type="SAM" id="Phobius"/>
    </source>
</evidence>
<dbReference type="GO" id="GO:0055085">
    <property type="term" value="P:transmembrane transport"/>
    <property type="evidence" value="ECO:0007669"/>
    <property type="project" value="InterPro"/>
</dbReference>
<keyword evidence="4" id="KW-1003">Cell membrane</keyword>
<keyword evidence="3" id="KW-0813">Transport</keyword>
<sequence length="371" mass="40749">MSLFKRSVVSEITNHTSVVLSTLIVIWLSVVLVRLLGEAAAGRIGADVVVGLAAFTTIAALPVILAVSLFIGVLTTVTRNYRESEMVVWFSSGLSLLNWINPVLRVAIPVAFLIAFLTLYGTPWANRQIGEYRARYELRSDLSKVTPGQFLETEKGSRVFFVEGPATPDGPLGQVFMRLIDPDWFSLITSNSADTVMQDNGDKFLVLGEGHRYDFKLGTPEVRIAEFESFGARIESKDGEASLKKAREDTLNSRRSRPTPWLISDRVPSSSAQLMWRVAVPMAALNLALMAIPLGAVNPRIGRSGDLLIAGLVAMLYLNLINLSQGWIIHSKLSFVVGVWLVHAIFAACTLVLLWHRLRVKTPKPPTVAPA</sequence>
<evidence type="ECO:0000256" key="8">
    <source>
        <dbReference type="ARBA" id="ARBA00023136"/>
    </source>
</evidence>
<gene>
    <name evidence="10" type="primary">lptF</name>
    <name evidence="10" type="ORF">KZZ10_10065</name>
</gene>
<dbReference type="RefSeq" id="WP_259661391.1">
    <property type="nucleotide sequence ID" value="NZ_JAHXRI010000007.1"/>
</dbReference>
<protein>
    <recommendedName>
        <fullName evidence="2">Lipopolysaccharide export system permease protein LptF</fullName>
    </recommendedName>
</protein>
<dbReference type="PANTHER" id="PTHR33529:SF7">
    <property type="entry name" value="LIPOPOLYSACCHARIDE EXPORT SYSTEM PERMEASE PROTEIN LPTF"/>
    <property type="match status" value="1"/>
</dbReference>
<dbReference type="NCBIfam" id="TIGR04407">
    <property type="entry name" value="LptF_YjgP"/>
    <property type="match status" value="1"/>
</dbReference>